<dbReference type="Proteomes" id="UP000325315">
    <property type="component" value="Unassembled WGS sequence"/>
</dbReference>
<evidence type="ECO:0000313" key="1">
    <source>
        <dbReference type="EMBL" id="KAA3483320.1"/>
    </source>
</evidence>
<organism evidence="1 2">
    <name type="scientific">Gossypium australe</name>
    <dbReference type="NCBI Taxonomy" id="47621"/>
    <lineage>
        <taxon>Eukaryota</taxon>
        <taxon>Viridiplantae</taxon>
        <taxon>Streptophyta</taxon>
        <taxon>Embryophyta</taxon>
        <taxon>Tracheophyta</taxon>
        <taxon>Spermatophyta</taxon>
        <taxon>Magnoliopsida</taxon>
        <taxon>eudicotyledons</taxon>
        <taxon>Gunneridae</taxon>
        <taxon>Pentapetalae</taxon>
        <taxon>rosids</taxon>
        <taxon>malvids</taxon>
        <taxon>Malvales</taxon>
        <taxon>Malvaceae</taxon>
        <taxon>Malvoideae</taxon>
        <taxon>Gossypium</taxon>
    </lineage>
</organism>
<dbReference type="EMBL" id="SMMG02000002">
    <property type="protein sequence ID" value="KAA3483320.1"/>
    <property type="molecule type" value="Genomic_DNA"/>
</dbReference>
<dbReference type="AlphaFoldDB" id="A0A5B6WNI3"/>
<sequence>MVDALATLASMVKVNKQKDLKPIQMSIYEAPTHCHNIEDDHLWYLDILQYVKNCEHLEQATENDKRTLRR</sequence>
<accession>A0A5B6WNI3</accession>
<protein>
    <submittedName>
        <fullName evidence="1">Uncharacterized protein</fullName>
    </submittedName>
</protein>
<comment type="caution">
    <text evidence="1">The sequence shown here is derived from an EMBL/GenBank/DDBJ whole genome shotgun (WGS) entry which is preliminary data.</text>
</comment>
<dbReference type="PANTHER" id="PTHR48475">
    <property type="entry name" value="RIBONUCLEASE H"/>
    <property type="match status" value="1"/>
</dbReference>
<reference evidence="2" key="1">
    <citation type="journal article" date="2019" name="Plant Biotechnol. J.">
        <title>Genome sequencing of the Australian wild diploid species Gossypium australe highlights disease resistance and delayed gland morphogenesis.</title>
        <authorList>
            <person name="Cai Y."/>
            <person name="Cai X."/>
            <person name="Wang Q."/>
            <person name="Wang P."/>
            <person name="Zhang Y."/>
            <person name="Cai C."/>
            <person name="Xu Y."/>
            <person name="Wang K."/>
            <person name="Zhou Z."/>
            <person name="Wang C."/>
            <person name="Geng S."/>
            <person name="Li B."/>
            <person name="Dong Q."/>
            <person name="Hou Y."/>
            <person name="Wang H."/>
            <person name="Ai P."/>
            <person name="Liu Z."/>
            <person name="Yi F."/>
            <person name="Sun M."/>
            <person name="An G."/>
            <person name="Cheng J."/>
            <person name="Zhang Y."/>
            <person name="Shi Q."/>
            <person name="Xie Y."/>
            <person name="Shi X."/>
            <person name="Chang Y."/>
            <person name="Huang F."/>
            <person name="Chen Y."/>
            <person name="Hong S."/>
            <person name="Mi L."/>
            <person name="Sun Q."/>
            <person name="Zhang L."/>
            <person name="Zhou B."/>
            <person name="Peng R."/>
            <person name="Zhang X."/>
            <person name="Liu F."/>
        </authorList>
    </citation>
    <scope>NUCLEOTIDE SEQUENCE [LARGE SCALE GENOMIC DNA]</scope>
    <source>
        <strain evidence="2">cv. PA1801</strain>
    </source>
</reference>
<evidence type="ECO:0000313" key="2">
    <source>
        <dbReference type="Proteomes" id="UP000325315"/>
    </source>
</evidence>
<proteinExistence type="predicted"/>
<keyword evidence="2" id="KW-1185">Reference proteome</keyword>
<name>A0A5B6WNI3_9ROSI</name>
<gene>
    <name evidence="1" type="ORF">EPI10_005504</name>
</gene>
<dbReference type="PANTHER" id="PTHR48475:SF1">
    <property type="entry name" value="RNASE H TYPE-1 DOMAIN-CONTAINING PROTEIN"/>
    <property type="match status" value="1"/>
</dbReference>
<dbReference type="OrthoDB" id="1300544at2759"/>